<organism evidence="1 2">
    <name type="scientific">Halonotius terrestris</name>
    <dbReference type="NCBI Taxonomy" id="2487750"/>
    <lineage>
        <taxon>Archaea</taxon>
        <taxon>Methanobacteriati</taxon>
        <taxon>Methanobacteriota</taxon>
        <taxon>Stenosarchaea group</taxon>
        <taxon>Halobacteria</taxon>
        <taxon>Halobacteriales</taxon>
        <taxon>Haloferacaceae</taxon>
        <taxon>Halonotius</taxon>
    </lineage>
</organism>
<evidence type="ECO:0000313" key="2">
    <source>
        <dbReference type="Proteomes" id="UP000705823"/>
    </source>
</evidence>
<sequence>MPAYERTAASDLQLIDRWDDGFGWLSHPEETGQRASHAIRADDGVWVIDPVDAPGLDTHLEELGEVVGVAVFCSYHARDAEAIANRHDVPVYVPRWMDRIPEQVDAPIEQYDSVLGDSGFEIYRYEPLAQWQEAVAYRERDGTLVVPDLLGSSPGYTVGDERVGVVLSHRLFPPSETLGDLDPERILFGHGEGVFEDASAALETALSGARKRFPRALVTQFGTNLRLFAAAITD</sequence>
<dbReference type="OrthoDB" id="169463at2157"/>
<keyword evidence="2" id="KW-1185">Reference proteome</keyword>
<proteinExistence type="predicted"/>
<comment type="caution">
    <text evidence="1">The sequence shown here is derived from an EMBL/GenBank/DDBJ whole genome shotgun (WGS) entry which is preliminary data.</text>
</comment>
<dbReference type="AlphaFoldDB" id="A0A8J8PC62"/>
<dbReference type="Gene3D" id="3.60.15.10">
    <property type="entry name" value="Ribonuclease Z/Hydroxyacylglutathione hydrolase-like"/>
    <property type="match status" value="1"/>
</dbReference>
<dbReference type="Proteomes" id="UP000705823">
    <property type="component" value="Unassembled WGS sequence"/>
</dbReference>
<reference evidence="1" key="1">
    <citation type="submission" date="2019-02" db="EMBL/GenBank/DDBJ databases">
        <title>Halonotius sp. a new haloarchaeum isolated from saline soil.</title>
        <authorList>
            <person name="Duran-Viseras A."/>
            <person name="Sanchez-Porro C."/>
            <person name="Ventosa A."/>
        </authorList>
    </citation>
    <scope>NUCLEOTIDE SEQUENCE</scope>
    <source>
        <strain evidence="1">F15B</strain>
    </source>
</reference>
<dbReference type="EMBL" id="RKLU01000003">
    <property type="protein sequence ID" value="TQQ81342.1"/>
    <property type="molecule type" value="Genomic_DNA"/>
</dbReference>
<gene>
    <name evidence="1" type="ORF">EGH24_09500</name>
</gene>
<name>A0A8J8PC62_9EURY</name>
<dbReference type="SUPFAM" id="SSF56281">
    <property type="entry name" value="Metallo-hydrolase/oxidoreductase"/>
    <property type="match status" value="1"/>
</dbReference>
<dbReference type="InterPro" id="IPR036866">
    <property type="entry name" value="RibonucZ/Hydroxyglut_hydro"/>
</dbReference>
<dbReference type="RefSeq" id="WP_142979902.1">
    <property type="nucleotide sequence ID" value="NZ_RKLU01000003.1"/>
</dbReference>
<evidence type="ECO:0000313" key="1">
    <source>
        <dbReference type="EMBL" id="TQQ81342.1"/>
    </source>
</evidence>
<accession>A0A8J8PC62</accession>
<protein>
    <submittedName>
        <fullName evidence="1">Uncharacterized protein</fullName>
    </submittedName>
</protein>